<evidence type="ECO:0000256" key="1">
    <source>
        <dbReference type="SAM" id="MobiDB-lite"/>
    </source>
</evidence>
<feature type="non-terminal residue" evidence="2">
    <location>
        <position position="1"/>
    </location>
</feature>
<feature type="non-terminal residue" evidence="2">
    <location>
        <position position="177"/>
    </location>
</feature>
<evidence type="ECO:0000313" key="2">
    <source>
        <dbReference type="EMBL" id="CAA9261212.1"/>
    </source>
</evidence>
<feature type="region of interest" description="Disordered" evidence="1">
    <location>
        <begin position="31"/>
        <end position="91"/>
    </location>
</feature>
<protein>
    <submittedName>
        <fullName evidence="2">Uncharacterized protein</fullName>
    </submittedName>
</protein>
<proteinExistence type="predicted"/>
<dbReference type="EMBL" id="CADCTP010000220">
    <property type="protein sequence ID" value="CAA9261212.1"/>
    <property type="molecule type" value="Genomic_DNA"/>
</dbReference>
<sequence>VGVPGRPGQPDRGVRPAAGAGVVARLLGHPAGVLGVPRGQDQHPVPDRRPGRAGQRADHPGLADQRRQHQPGTGAAAEPARVHEDRLERVEGVRVVPDRRERRGPAPERVGVGTARVGTARVGMAGVGSVRRRGGGPVRCQGRQPALGAQGGVAAHRQVAGRPGGAVLDLAQVALAV</sequence>
<reference evidence="2" key="1">
    <citation type="submission" date="2020-02" db="EMBL/GenBank/DDBJ databases">
        <authorList>
            <person name="Meier V. D."/>
        </authorList>
    </citation>
    <scope>NUCLEOTIDE SEQUENCE</scope>
    <source>
        <strain evidence="2">AVDCRST_MAG41</strain>
    </source>
</reference>
<gene>
    <name evidence="2" type="ORF">AVDCRST_MAG41-2376</name>
</gene>
<feature type="compositionally biased region" description="Basic and acidic residues" evidence="1">
    <location>
        <begin position="40"/>
        <end position="67"/>
    </location>
</feature>
<name>A0A6J4IWL5_9ACTN</name>
<dbReference type="AlphaFoldDB" id="A0A6J4IWL5"/>
<feature type="compositionally biased region" description="Basic and acidic residues" evidence="1">
    <location>
        <begin position="80"/>
        <end position="91"/>
    </location>
</feature>
<accession>A0A6J4IWL5</accession>
<organism evidence="2">
    <name type="scientific">uncultured Mycobacteriales bacterium</name>
    <dbReference type="NCBI Taxonomy" id="581187"/>
    <lineage>
        <taxon>Bacteria</taxon>
        <taxon>Bacillati</taxon>
        <taxon>Actinomycetota</taxon>
        <taxon>Actinomycetes</taxon>
        <taxon>Mycobacteriales</taxon>
        <taxon>environmental samples</taxon>
    </lineage>
</organism>